<evidence type="ECO:0000313" key="7">
    <source>
        <dbReference type="EMBL" id="GFR71164.1"/>
    </source>
</evidence>
<evidence type="ECO:0000256" key="6">
    <source>
        <dbReference type="ARBA" id="ARBA00023242"/>
    </source>
</evidence>
<evidence type="ECO:0000256" key="3">
    <source>
        <dbReference type="ARBA" id="ARBA00005469"/>
    </source>
</evidence>
<dbReference type="GO" id="GO:1990825">
    <property type="term" value="F:sequence-specific mRNA binding"/>
    <property type="evidence" value="ECO:0007669"/>
    <property type="project" value="TreeGrafter"/>
</dbReference>
<name>A0AAV4FDN8_9GAST</name>
<keyword evidence="5" id="KW-0694">RNA-binding</keyword>
<dbReference type="Proteomes" id="UP000762676">
    <property type="component" value="Unassembled WGS sequence"/>
</dbReference>
<gene>
    <name evidence="7" type="ORF">ElyMa_000346200</name>
</gene>
<dbReference type="GO" id="GO:0005634">
    <property type="term" value="C:nucleus"/>
    <property type="evidence" value="ECO:0007669"/>
    <property type="project" value="UniProtKB-SubCell"/>
</dbReference>
<evidence type="ECO:0000256" key="2">
    <source>
        <dbReference type="ARBA" id="ARBA00004331"/>
    </source>
</evidence>
<dbReference type="PANTHER" id="PTHR16135:SF2">
    <property type="entry name" value="SHIFTLESS ANTIVIRAL INHIBITOR OF RIBOSOMAL FRAMESHIFTING PROTEIN"/>
    <property type="match status" value="1"/>
</dbReference>
<dbReference type="InterPro" id="IPR026795">
    <property type="entry name" value="SHFL"/>
</dbReference>
<accession>A0AAV4FDN8</accession>
<evidence type="ECO:0000256" key="4">
    <source>
        <dbReference type="ARBA" id="ARBA00022490"/>
    </source>
</evidence>
<keyword evidence="8" id="KW-1185">Reference proteome</keyword>
<dbReference type="GO" id="GO:0045087">
    <property type="term" value="P:innate immune response"/>
    <property type="evidence" value="ECO:0007669"/>
    <property type="project" value="TreeGrafter"/>
</dbReference>
<reference evidence="7 8" key="1">
    <citation type="journal article" date="2021" name="Elife">
        <title>Chloroplast acquisition without the gene transfer in kleptoplastic sea slugs, Plakobranchus ocellatus.</title>
        <authorList>
            <person name="Maeda T."/>
            <person name="Takahashi S."/>
            <person name="Yoshida T."/>
            <person name="Shimamura S."/>
            <person name="Takaki Y."/>
            <person name="Nagai Y."/>
            <person name="Toyoda A."/>
            <person name="Suzuki Y."/>
            <person name="Arimoto A."/>
            <person name="Ishii H."/>
            <person name="Satoh N."/>
            <person name="Nishiyama T."/>
            <person name="Hasebe M."/>
            <person name="Maruyama T."/>
            <person name="Minagawa J."/>
            <person name="Obokata J."/>
            <person name="Shigenobu S."/>
        </authorList>
    </citation>
    <scope>NUCLEOTIDE SEQUENCE [LARGE SCALE GENOMIC DNA]</scope>
</reference>
<dbReference type="PANTHER" id="PTHR16135">
    <property type="entry name" value="REPRESSOR OF YIELD OF DENV PROTEIN"/>
    <property type="match status" value="1"/>
</dbReference>
<protein>
    <submittedName>
        <fullName evidence="7">Repressor of yield of DENV protein homolog</fullName>
    </submittedName>
</protein>
<evidence type="ECO:0000256" key="5">
    <source>
        <dbReference type="ARBA" id="ARBA00022884"/>
    </source>
</evidence>
<keyword evidence="6" id="KW-0539">Nucleus</keyword>
<keyword evidence="4" id="KW-0963">Cytoplasm</keyword>
<comment type="subcellular location">
    <subcellularLocation>
        <location evidence="2">Cytoplasm</location>
        <location evidence="2">Cytoplasmic ribonucleoprotein granule</location>
    </subcellularLocation>
    <subcellularLocation>
        <location evidence="1">Nucleus</location>
    </subcellularLocation>
</comment>
<evidence type="ECO:0000256" key="1">
    <source>
        <dbReference type="ARBA" id="ARBA00004123"/>
    </source>
</evidence>
<organism evidence="7 8">
    <name type="scientific">Elysia marginata</name>
    <dbReference type="NCBI Taxonomy" id="1093978"/>
    <lineage>
        <taxon>Eukaryota</taxon>
        <taxon>Metazoa</taxon>
        <taxon>Spiralia</taxon>
        <taxon>Lophotrochozoa</taxon>
        <taxon>Mollusca</taxon>
        <taxon>Gastropoda</taxon>
        <taxon>Heterobranchia</taxon>
        <taxon>Euthyneura</taxon>
        <taxon>Panpulmonata</taxon>
        <taxon>Sacoglossa</taxon>
        <taxon>Placobranchoidea</taxon>
        <taxon>Plakobranchidae</taxon>
        <taxon>Elysia</taxon>
    </lineage>
</organism>
<comment type="caution">
    <text evidence="7">The sequence shown here is derived from an EMBL/GenBank/DDBJ whole genome shotgun (WGS) entry which is preliminary data.</text>
</comment>
<dbReference type="Pfam" id="PF15135">
    <property type="entry name" value="UPF0515"/>
    <property type="match status" value="1"/>
</dbReference>
<sequence>MLSRSFAVYNQARRLREVLKGRLTQAQALRLLDEFGDPEPALDFVLNGEPDDVRHYLESDPSHVQNLNDEAERLADDLNRGVDNLMRQFACKDCLKSWWRRVPARKQVSKCHRCHQKYDCIPRNREWGTALFACECGNEFYGFGVMSQTQRVCHVCRTFVYPSRVFPPRKDDVQERRHDPFRFEIIATNIRFASKRHVSTGSTVSTYLTGGSYLTASVSERPPKQLRSIPEDDEGDE</sequence>
<proteinExistence type="inferred from homology"/>
<dbReference type="EMBL" id="BMAT01000687">
    <property type="protein sequence ID" value="GFR71164.1"/>
    <property type="molecule type" value="Genomic_DNA"/>
</dbReference>
<dbReference type="GO" id="GO:0043022">
    <property type="term" value="F:ribosome binding"/>
    <property type="evidence" value="ECO:0007669"/>
    <property type="project" value="TreeGrafter"/>
</dbReference>
<dbReference type="GO" id="GO:0036464">
    <property type="term" value="C:cytoplasmic ribonucleoprotein granule"/>
    <property type="evidence" value="ECO:0007669"/>
    <property type="project" value="UniProtKB-SubCell"/>
</dbReference>
<dbReference type="GO" id="GO:0075523">
    <property type="term" value="P:viral translational frameshifting"/>
    <property type="evidence" value="ECO:0007669"/>
    <property type="project" value="TreeGrafter"/>
</dbReference>
<comment type="similarity">
    <text evidence="3">Belongs to the SHFL family.</text>
</comment>
<evidence type="ECO:0000313" key="8">
    <source>
        <dbReference type="Proteomes" id="UP000762676"/>
    </source>
</evidence>
<dbReference type="AlphaFoldDB" id="A0AAV4FDN8"/>